<dbReference type="PANTHER" id="PTHR42932:SF1">
    <property type="entry name" value="GENERAL STRESS PROTEIN 20U"/>
    <property type="match status" value="1"/>
</dbReference>
<dbReference type="EMBL" id="JAUSUA010000003">
    <property type="protein sequence ID" value="MDQ0207619.1"/>
    <property type="molecule type" value="Genomic_DNA"/>
</dbReference>
<dbReference type="InterPro" id="IPR023188">
    <property type="entry name" value="DPS_DNA-bd_CS"/>
</dbReference>
<dbReference type="SUPFAM" id="SSF47240">
    <property type="entry name" value="Ferritin-like"/>
    <property type="match status" value="1"/>
</dbReference>
<name>A0ABT9YIE1_9BACI</name>
<dbReference type="InterPro" id="IPR009078">
    <property type="entry name" value="Ferritin-like_SF"/>
</dbReference>
<sequence>MIMTNQTVVKELNQQLADWNVLYTKLHNFHWNVKGADFFTLHAKFEEFYTEAGAHVDEIAERILAIKGQPIATMKEFLATSNVEEATGQETARDMVASIEKDFTSVSKHAEAVIQAAEEAQDESTADMFIALKAELDKHTWMLAAYLG</sequence>
<evidence type="ECO:0000313" key="4">
    <source>
        <dbReference type="EMBL" id="MDQ0207619.1"/>
    </source>
</evidence>
<feature type="domain" description="Ferritin/DPS" evidence="3">
    <location>
        <begin position="10"/>
        <end position="148"/>
    </location>
</feature>
<proteinExistence type="inferred from homology"/>
<dbReference type="Proteomes" id="UP001225034">
    <property type="component" value="Unassembled WGS sequence"/>
</dbReference>
<evidence type="ECO:0000259" key="3">
    <source>
        <dbReference type="Pfam" id="PF00210"/>
    </source>
</evidence>
<evidence type="ECO:0000313" key="5">
    <source>
        <dbReference type="Proteomes" id="UP001225034"/>
    </source>
</evidence>
<evidence type="ECO:0000256" key="1">
    <source>
        <dbReference type="ARBA" id="ARBA00009497"/>
    </source>
</evidence>
<dbReference type="InterPro" id="IPR008331">
    <property type="entry name" value="Ferritin_DPS_dom"/>
</dbReference>
<protein>
    <submittedName>
        <fullName evidence="4">Starvation-inducible DNA-binding protein</fullName>
    </submittedName>
</protein>
<dbReference type="PANTHER" id="PTHR42932">
    <property type="entry name" value="GENERAL STRESS PROTEIN 20U"/>
    <property type="match status" value="1"/>
</dbReference>
<dbReference type="RefSeq" id="WP_306983058.1">
    <property type="nucleotide sequence ID" value="NZ_JAUSUA010000003.1"/>
</dbReference>
<gene>
    <name evidence="4" type="ORF">J2S05_002420</name>
</gene>
<dbReference type="GO" id="GO:0003677">
    <property type="term" value="F:DNA binding"/>
    <property type="evidence" value="ECO:0007669"/>
    <property type="project" value="UniProtKB-KW"/>
</dbReference>
<dbReference type="InterPro" id="IPR002177">
    <property type="entry name" value="DPS_DNA-bd"/>
</dbReference>
<dbReference type="Gene3D" id="1.20.1260.10">
    <property type="match status" value="1"/>
</dbReference>
<keyword evidence="4" id="KW-0238">DNA-binding</keyword>
<dbReference type="CDD" id="cd01043">
    <property type="entry name" value="DPS"/>
    <property type="match status" value="1"/>
</dbReference>
<dbReference type="PROSITE" id="PS00818">
    <property type="entry name" value="DPS_1"/>
    <property type="match status" value="1"/>
</dbReference>
<evidence type="ECO:0000256" key="2">
    <source>
        <dbReference type="RuleBase" id="RU003875"/>
    </source>
</evidence>
<comment type="caution">
    <text evidence="4">The sequence shown here is derived from an EMBL/GenBank/DDBJ whole genome shotgun (WGS) entry which is preliminary data.</text>
</comment>
<organism evidence="4 5">
    <name type="scientific">Alkalicoccobacillus murimartini</name>
    <dbReference type="NCBI Taxonomy" id="171685"/>
    <lineage>
        <taxon>Bacteria</taxon>
        <taxon>Bacillati</taxon>
        <taxon>Bacillota</taxon>
        <taxon>Bacilli</taxon>
        <taxon>Bacillales</taxon>
        <taxon>Bacillaceae</taxon>
        <taxon>Alkalicoccobacillus</taxon>
    </lineage>
</organism>
<dbReference type="Pfam" id="PF00210">
    <property type="entry name" value="Ferritin"/>
    <property type="match status" value="1"/>
</dbReference>
<comment type="similarity">
    <text evidence="1 2">Belongs to the Dps family.</text>
</comment>
<accession>A0ABT9YIE1</accession>
<reference evidence="4 5" key="1">
    <citation type="submission" date="2023-07" db="EMBL/GenBank/DDBJ databases">
        <title>Genomic Encyclopedia of Type Strains, Phase IV (KMG-IV): sequencing the most valuable type-strain genomes for metagenomic binning, comparative biology and taxonomic classification.</title>
        <authorList>
            <person name="Goeker M."/>
        </authorList>
    </citation>
    <scope>NUCLEOTIDE SEQUENCE [LARGE SCALE GENOMIC DNA]</scope>
    <source>
        <strain evidence="4 5">DSM 19154</strain>
    </source>
</reference>
<dbReference type="InterPro" id="IPR012347">
    <property type="entry name" value="Ferritin-like"/>
</dbReference>
<keyword evidence="5" id="KW-1185">Reference proteome</keyword>
<dbReference type="PIRSF" id="PIRSF005900">
    <property type="entry name" value="Dps"/>
    <property type="match status" value="1"/>
</dbReference>
<dbReference type="PRINTS" id="PR01346">
    <property type="entry name" value="HELNAPAPROT"/>
</dbReference>